<evidence type="ECO:0000256" key="1">
    <source>
        <dbReference type="PROSITE-ProRule" id="PRU00169"/>
    </source>
</evidence>
<dbReference type="InterPro" id="IPR001789">
    <property type="entry name" value="Sig_transdc_resp-reg_receiver"/>
</dbReference>
<name>A0A927GFV9_9BACT</name>
<dbReference type="SMART" id="SM00448">
    <property type="entry name" value="REC"/>
    <property type="match status" value="1"/>
</dbReference>
<dbReference type="GO" id="GO:0000160">
    <property type="term" value="P:phosphorelay signal transduction system"/>
    <property type="evidence" value="ECO:0007669"/>
    <property type="project" value="InterPro"/>
</dbReference>
<comment type="caution">
    <text evidence="3">The sequence shown here is derived from an EMBL/GenBank/DDBJ whole genome shotgun (WGS) entry which is preliminary data.</text>
</comment>
<comment type="caution">
    <text evidence="1">Lacks conserved residue(s) required for the propagation of feature annotation.</text>
</comment>
<dbReference type="EMBL" id="JACXAA010000011">
    <property type="protein sequence ID" value="MBD2756234.1"/>
    <property type="molecule type" value="Genomic_DNA"/>
</dbReference>
<feature type="domain" description="Response regulatory" evidence="2">
    <location>
        <begin position="7"/>
        <end position="123"/>
    </location>
</feature>
<dbReference type="PANTHER" id="PTHR43228">
    <property type="entry name" value="TWO-COMPONENT RESPONSE REGULATOR"/>
    <property type="match status" value="1"/>
</dbReference>
<dbReference type="Gene3D" id="3.40.50.2300">
    <property type="match status" value="1"/>
</dbReference>
<protein>
    <submittedName>
        <fullName evidence="3">Response regulator transcription factor</fullName>
    </submittedName>
</protein>
<proteinExistence type="predicted"/>
<dbReference type="InterPro" id="IPR011006">
    <property type="entry name" value="CheY-like_superfamily"/>
</dbReference>
<reference evidence="3" key="1">
    <citation type="submission" date="2020-09" db="EMBL/GenBank/DDBJ databases">
        <authorList>
            <person name="Kim M.K."/>
        </authorList>
    </citation>
    <scope>NUCLEOTIDE SEQUENCE</scope>
    <source>
        <strain evidence="3">BT704</strain>
    </source>
</reference>
<dbReference type="InterPro" id="IPR052048">
    <property type="entry name" value="ST_Response_Regulator"/>
</dbReference>
<organism evidence="3 4">
    <name type="scientific">Spirosoma validum</name>
    <dbReference type="NCBI Taxonomy" id="2771355"/>
    <lineage>
        <taxon>Bacteria</taxon>
        <taxon>Pseudomonadati</taxon>
        <taxon>Bacteroidota</taxon>
        <taxon>Cytophagia</taxon>
        <taxon>Cytophagales</taxon>
        <taxon>Cytophagaceae</taxon>
        <taxon>Spirosoma</taxon>
    </lineage>
</organism>
<dbReference type="RefSeq" id="WP_191041853.1">
    <property type="nucleotide sequence ID" value="NZ_JACXAA010000011.1"/>
</dbReference>
<dbReference type="AlphaFoldDB" id="A0A927GFV9"/>
<sequence>MNSTGYNLLIVDEDRFVANILRQTLQNDFTLTSVTNGIEAISWLENGNKTDFIITELSMAHLDGRELIRILRSSNLFNHIPIIVLSELEDSSTRIECLEYGADDYVAKPFNPIEVKAKARAILRRVQLQTQAAYQPRYVS</sequence>
<accession>A0A927GFV9</accession>
<dbReference type="PANTHER" id="PTHR43228:SF1">
    <property type="entry name" value="TWO-COMPONENT RESPONSE REGULATOR ARR22"/>
    <property type="match status" value="1"/>
</dbReference>
<evidence type="ECO:0000313" key="3">
    <source>
        <dbReference type="EMBL" id="MBD2756234.1"/>
    </source>
</evidence>
<dbReference type="Pfam" id="PF00072">
    <property type="entry name" value="Response_reg"/>
    <property type="match status" value="1"/>
</dbReference>
<dbReference type="SUPFAM" id="SSF52172">
    <property type="entry name" value="CheY-like"/>
    <property type="match status" value="1"/>
</dbReference>
<keyword evidence="4" id="KW-1185">Reference proteome</keyword>
<dbReference type="PROSITE" id="PS50110">
    <property type="entry name" value="RESPONSE_REGULATORY"/>
    <property type="match status" value="1"/>
</dbReference>
<evidence type="ECO:0000313" key="4">
    <source>
        <dbReference type="Proteomes" id="UP000653797"/>
    </source>
</evidence>
<dbReference type="Proteomes" id="UP000653797">
    <property type="component" value="Unassembled WGS sequence"/>
</dbReference>
<gene>
    <name evidence="3" type="ORF">IC230_25275</name>
</gene>
<evidence type="ECO:0000259" key="2">
    <source>
        <dbReference type="PROSITE" id="PS50110"/>
    </source>
</evidence>